<protein>
    <recommendedName>
        <fullName evidence="4">PQ loop repeat protein</fullName>
    </recommendedName>
</protein>
<proteinExistence type="predicted"/>
<dbReference type="Gene3D" id="1.20.1280.290">
    <property type="match status" value="1"/>
</dbReference>
<sequence>MSIFEIIMMICFGMAWPFSIYKSLKTRQTGGKSLSFMVIVLVGYAAGVVHKLLYSQDRVIYLYLLNALMVLADILLYLRNERWQRKIASLKSKV</sequence>
<feature type="transmembrane region" description="Helical" evidence="1">
    <location>
        <begin position="6"/>
        <end position="24"/>
    </location>
</feature>
<dbReference type="OrthoDB" id="5827at2"/>
<keyword evidence="3" id="KW-1185">Reference proteome</keyword>
<reference evidence="2 3" key="1">
    <citation type="submission" date="2019-03" db="EMBL/GenBank/DDBJ databases">
        <title>Genomic Encyclopedia of Type Strains, Phase IV (KMG-IV): sequencing the most valuable type-strain genomes for metagenomic binning, comparative biology and taxonomic classification.</title>
        <authorList>
            <person name="Goeker M."/>
        </authorList>
    </citation>
    <scope>NUCLEOTIDE SEQUENCE [LARGE SCALE GENOMIC DNA]</scope>
    <source>
        <strain evidence="2 3">LX-B</strain>
    </source>
</reference>
<evidence type="ECO:0000256" key="1">
    <source>
        <dbReference type="SAM" id="Phobius"/>
    </source>
</evidence>
<feature type="transmembrane region" description="Helical" evidence="1">
    <location>
        <begin position="36"/>
        <end position="54"/>
    </location>
</feature>
<organism evidence="2 3">
    <name type="scientific">Hydrogenispora ethanolica</name>
    <dbReference type="NCBI Taxonomy" id="1082276"/>
    <lineage>
        <taxon>Bacteria</taxon>
        <taxon>Bacillati</taxon>
        <taxon>Bacillota</taxon>
        <taxon>Hydrogenispora</taxon>
    </lineage>
</organism>
<keyword evidence="1" id="KW-1133">Transmembrane helix</keyword>
<keyword evidence="1" id="KW-0472">Membrane</keyword>
<evidence type="ECO:0000313" key="3">
    <source>
        <dbReference type="Proteomes" id="UP000295008"/>
    </source>
</evidence>
<dbReference type="EMBL" id="SLUN01000006">
    <property type="protein sequence ID" value="TCL72305.1"/>
    <property type="molecule type" value="Genomic_DNA"/>
</dbReference>
<dbReference type="Proteomes" id="UP000295008">
    <property type="component" value="Unassembled WGS sequence"/>
</dbReference>
<keyword evidence="1" id="KW-0812">Transmembrane</keyword>
<accession>A0A4R1RZL9</accession>
<feature type="transmembrane region" description="Helical" evidence="1">
    <location>
        <begin position="60"/>
        <end position="78"/>
    </location>
</feature>
<gene>
    <name evidence="2" type="ORF">EDC14_100613</name>
</gene>
<dbReference type="RefSeq" id="WP_132013518.1">
    <property type="nucleotide sequence ID" value="NZ_SLUN01000006.1"/>
</dbReference>
<evidence type="ECO:0008006" key="4">
    <source>
        <dbReference type="Google" id="ProtNLM"/>
    </source>
</evidence>
<name>A0A4R1RZL9_HYDET</name>
<evidence type="ECO:0000313" key="2">
    <source>
        <dbReference type="EMBL" id="TCL72305.1"/>
    </source>
</evidence>
<comment type="caution">
    <text evidence="2">The sequence shown here is derived from an EMBL/GenBank/DDBJ whole genome shotgun (WGS) entry which is preliminary data.</text>
</comment>
<dbReference type="AlphaFoldDB" id="A0A4R1RZL9"/>